<evidence type="ECO:0000256" key="6">
    <source>
        <dbReference type="SAM" id="SignalP"/>
    </source>
</evidence>
<evidence type="ECO:0000256" key="3">
    <source>
        <dbReference type="ARBA" id="ARBA00022729"/>
    </source>
</evidence>
<comment type="caution">
    <text evidence="9">The sequence shown here is derived from an EMBL/GenBank/DDBJ whole genome shotgun (WGS) entry which is preliminary data.</text>
</comment>
<dbReference type="EMBL" id="QOVL01000011">
    <property type="protein sequence ID" value="RXG28457.1"/>
    <property type="molecule type" value="Genomic_DNA"/>
</dbReference>
<accession>A0A4Q0PKG7</accession>
<name>A0A4Q0PKG7_9FLAO</name>
<evidence type="ECO:0000256" key="2">
    <source>
        <dbReference type="ARBA" id="ARBA00006275"/>
    </source>
</evidence>
<proteinExistence type="inferred from homology"/>
<keyword evidence="3 6" id="KW-0732">Signal</keyword>
<dbReference type="STRING" id="1122159.SAMN02745246_02748"/>
<dbReference type="AlphaFoldDB" id="A0A4Q0PKG7"/>
<keyword evidence="5" id="KW-0998">Cell outer membrane</keyword>
<organism evidence="9 10">
    <name type="scientific">Leeuwenhoekiella marinoflava</name>
    <dbReference type="NCBI Taxonomy" id="988"/>
    <lineage>
        <taxon>Bacteria</taxon>
        <taxon>Pseudomonadati</taxon>
        <taxon>Bacteroidota</taxon>
        <taxon>Flavobacteriia</taxon>
        <taxon>Flavobacteriales</taxon>
        <taxon>Flavobacteriaceae</taxon>
        <taxon>Leeuwenhoekiella</taxon>
    </lineage>
</organism>
<dbReference type="RefSeq" id="WP_073099838.1">
    <property type="nucleotide sequence ID" value="NZ_QOVL01000011.1"/>
</dbReference>
<keyword evidence="4" id="KW-0472">Membrane</keyword>
<dbReference type="SUPFAM" id="SSF48452">
    <property type="entry name" value="TPR-like"/>
    <property type="match status" value="1"/>
</dbReference>
<dbReference type="Pfam" id="PF07980">
    <property type="entry name" value="SusD_RagB"/>
    <property type="match status" value="1"/>
</dbReference>
<dbReference type="Proteomes" id="UP000290608">
    <property type="component" value="Unassembled WGS sequence"/>
</dbReference>
<evidence type="ECO:0000313" key="10">
    <source>
        <dbReference type="Proteomes" id="UP000290608"/>
    </source>
</evidence>
<feature type="domain" description="RagB/SusD" evidence="7">
    <location>
        <begin position="263"/>
        <end position="578"/>
    </location>
</feature>
<sequence>MKLKHILAGLLVATSFSSCSDDFLDKQPLSEITAETFFNTASDLQLYTNGFYRMWPSTSIYNGESSTDNIIQTELSEEMRGARLVPTTGGGWNWGYLRDINFFLQEYEKSDDEAAKSHYGGVARFFRARFYFDKFQRFGALPWYDAPIAPDDTEALTKPRDSRQYVVDKMLEDLDWAIENLNEEQNTYEVTKYTALALKSRIGLYEGTYEKYRGIDGFEKYLEASVAASAALIEDSPYQIYSTGSPEQDYLELFNSHDANETEVILARAYSEDLNIGHNVNYYTTTSSYGRPGMPKDLVNSYLNADGTRFTDAAGYNQISFTEEIQNRDPRLAQTIRTPGYTRKGQSIELAPNLGATVTGYQIIKYVTEPVYDTNGQSITDLPIYRFAEVLLNYAEAKAELGTLSQEDLDNSINSLRQRVGMPDLIMDAANATPDPFMAAQYPDVTGVNAGVILEIRRERRIELYMENFRWDDVVRWKAGQTLTQPIRGLYFSGPGEYDLTGDGSINVVLYEGDRPANPISGIQYYKLGSDFTLDENGLIDPHPDFNGRSFDENKDYLYPIPRIELQLNPNLEQNPGWK</sequence>
<evidence type="ECO:0000256" key="1">
    <source>
        <dbReference type="ARBA" id="ARBA00004442"/>
    </source>
</evidence>
<evidence type="ECO:0000256" key="5">
    <source>
        <dbReference type="ARBA" id="ARBA00023237"/>
    </source>
</evidence>
<gene>
    <name evidence="9" type="ORF">DSL99_2458</name>
</gene>
<dbReference type="InterPro" id="IPR012944">
    <property type="entry name" value="SusD_RagB_dom"/>
</dbReference>
<dbReference type="PROSITE" id="PS51257">
    <property type="entry name" value="PROKAR_LIPOPROTEIN"/>
    <property type="match status" value="1"/>
</dbReference>
<dbReference type="InterPro" id="IPR011990">
    <property type="entry name" value="TPR-like_helical_dom_sf"/>
</dbReference>
<reference evidence="9 10" key="1">
    <citation type="submission" date="2018-07" db="EMBL/GenBank/DDBJ databases">
        <title>Leeuwenhoekiella genomics.</title>
        <authorList>
            <person name="Tahon G."/>
            <person name="Willems A."/>
        </authorList>
    </citation>
    <scope>NUCLEOTIDE SEQUENCE [LARGE SCALE GENOMIC DNA]</scope>
    <source>
        <strain evidence="9 10">LMG 1345</strain>
    </source>
</reference>
<comment type="similarity">
    <text evidence="2">Belongs to the SusD family.</text>
</comment>
<feature type="signal peptide" evidence="6">
    <location>
        <begin position="1"/>
        <end position="20"/>
    </location>
</feature>
<evidence type="ECO:0000259" key="8">
    <source>
        <dbReference type="Pfam" id="PF14322"/>
    </source>
</evidence>
<feature type="chain" id="PRO_5020321230" evidence="6">
    <location>
        <begin position="21"/>
        <end position="579"/>
    </location>
</feature>
<evidence type="ECO:0000259" key="7">
    <source>
        <dbReference type="Pfam" id="PF07980"/>
    </source>
</evidence>
<comment type="subcellular location">
    <subcellularLocation>
        <location evidence="1">Cell outer membrane</location>
    </subcellularLocation>
</comment>
<feature type="domain" description="SusD-like N-terminal" evidence="8">
    <location>
        <begin position="22"/>
        <end position="204"/>
    </location>
</feature>
<dbReference type="Pfam" id="PF14322">
    <property type="entry name" value="SusD-like_3"/>
    <property type="match status" value="1"/>
</dbReference>
<dbReference type="InterPro" id="IPR033985">
    <property type="entry name" value="SusD-like_N"/>
</dbReference>
<evidence type="ECO:0000256" key="4">
    <source>
        <dbReference type="ARBA" id="ARBA00023136"/>
    </source>
</evidence>
<dbReference type="Gene3D" id="1.25.40.390">
    <property type="match status" value="1"/>
</dbReference>
<protein>
    <submittedName>
        <fullName evidence="9">Putative outer membrane starch-binding protein</fullName>
    </submittedName>
</protein>
<dbReference type="GO" id="GO:0009279">
    <property type="term" value="C:cell outer membrane"/>
    <property type="evidence" value="ECO:0007669"/>
    <property type="project" value="UniProtKB-SubCell"/>
</dbReference>
<evidence type="ECO:0000313" key="9">
    <source>
        <dbReference type="EMBL" id="RXG28457.1"/>
    </source>
</evidence>